<feature type="active site" description="Proton acceptor" evidence="4">
    <location>
        <position position="264"/>
    </location>
</feature>
<keyword evidence="8" id="KW-1185">Reference proteome</keyword>
<dbReference type="GO" id="GO:0009717">
    <property type="term" value="P:isoflavonoid biosynthetic process"/>
    <property type="evidence" value="ECO:0007669"/>
    <property type="project" value="UniProtKB-ARBA"/>
</dbReference>
<dbReference type="InterPro" id="IPR036390">
    <property type="entry name" value="WH_DNA-bd_sf"/>
</dbReference>
<dbReference type="Pfam" id="PF00891">
    <property type="entry name" value="Methyltransf_2"/>
    <property type="match status" value="1"/>
</dbReference>
<dbReference type="SUPFAM" id="SSF53335">
    <property type="entry name" value="S-adenosyl-L-methionine-dependent methyltransferases"/>
    <property type="match status" value="1"/>
</dbReference>
<proteinExistence type="predicted"/>
<dbReference type="EMBL" id="BDDD01000136">
    <property type="protein sequence ID" value="GAV60160.1"/>
    <property type="molecule type" value="Genomic_DNA"/>
</dbReference>
<evidence type="ECO:0000313" key="8">
    <source>
        <dbReference type="Proteomes" id="UP000187406"/>
    </source>
</evidence>
<sequence>MDLSNGESVSELIQAQADVLNHAMSFIKSMSLKCALELGIPDIIQSHGKPMTLSELAAALPLHPARGDHSVHRLMRVLVHTGIFALQKVDETGHDQEEGYVLTHASRLLLKDTSLSCRPFILGILDPDLTKPWHFMSTWFQNDDPAPFKTAHGRALYDYAGHEPRINLILNEAMASDSQLAIKAVISKCKGVFEGLQSLADVGGGTGTMAAAIAQEFPTLECIVFDLPHVVAHSQDRDNLKFLGGDMFEAVPPADAILLKWILHNWNDAECVKILKRCKEAITRNGKIGKVIIMDIIMGHDTGDKRSVETQLLCDMAMMVVVQGQERNEKEWAKIFSEAGFSHYKIYPKLGFRSLLEVYP</sequence>
<evidence type="ECO:0000259" key="6">
    <source>
        <dbReference type="Pfam" id="PF08100"/>
    </source>
</evidence>
<dbReference type="InterPro" id="IPR012967">
    <property type="entry name" value="COMT_dimerisation"/>
</dbReference>
<dbReference type="GO" id="GO:0008757">
    <property type="term" value="F:S-adenosylmethionine-dependent methyltransferase activity"/>
    <property type="evidence" value="ECO:0007669"/>
    <property type="project" value="UniProtKB-ARBA"/>
</dbReference>
<dbReference type="InterPro" id="IPR036388">
    <property type="entry name" value="WH-like_DNA-bd_sf"/>
</dbReference>
<accession>A0A1Q3AWS7</accession>
<dbReference type="InterPro" id="IPR029063">
    <property type="entry name" value="SAM-dependent_MTases_sf"/>
</dbReference>
<evidence type="ECO:0000256" key="2">
    <source>
        <dbReference type="ARBA" id="ARBA00022679"/>
    </source>
</evidence>
<dbReference type="PIRSF" id="PIRSF005739">
    <property type="entry name" value="O-mtase"/>
    <property type="match status" value="1"/>
</dbReference>
<evidence type="ECO:0000313" key="7">
    <source>
        <dbReference type="EMBL" id="GAV60160.1"/>
    </source>
</evidence>
<dbReference type="Gene3D" id="3.40.50.150">
    <property type="entry name" value="Vaccinia Virus protein VP39"/>
    <property type="match status" value="1"/>
</dbReference>
<dbReference type="GO" id="GO:0046983">
    <property type="term" value="F:protein dimerization activity"/>
    <property type="evidence" value="ECO:0007669"/>
    <property type="project" value="InterPro"/>
</dbReference>
<dbReference type="Proteomes" id="UP000187406">
    <property type="component" value="Unassembled WGS sequence"/>
</dbReference>
<name>A0A1Q3AWS7_CEPFO</name>
<dbReference type="GO" id="GO:0032259">
    <property type="term" value="P:methylation"/>
    <property type="evidence" value="ECO:0007669"/>
    <property type="project" value="UniProtKB-KW"/>
</dbReference>
<dbReference type="PANTHER" id="PTHR11746">
    <property type="entry name" value="O-METHYLTRANSFERASE"/>
    <property type="match status" value="1"/>
</dbReference>
<evidence type="ECO:0000259" key="5">
    <source>
        <dbReference type="Pfam" id="PF00891"/>
    </source>
</evidence>
<feature type="domain" description="O-methyltransferase C-terminal" evidence="5">
    <location>
        <begin position="133"/>
        <end position="342"/>
    </location>
</feature>
<dbReference type="PROSITE" id="PS51683">
    <property type="entry name" value="SAM_OMT_II"/>
    <property type="match status" value="1"/>
</dbReference>
<evidence type="ECO:0000256" key="3">
    <source>
        <dbReference type="ARBA" id="ARBA00022691"/>
    </source>
</evidence>
<dbReference type="InParanoid" id="A0A1Q3AWS7"/>
<reference evidence="8" key="1">
    <citation type="submission" date="2016-04" db="EMBL/GenBank/DDBJ databases">
        <title>Cephalotus genome sequencing.</title>
        <authorList>
            <person name="Fukushima K."/>
            <person name="Hasebe M."/>
            <person name="Fang X."/>
        </authorList>
    </citation>
    <scope>NUCLEOTIDE SEQUENCE [LARGE SCALE GENOMIC DNA]</scope>
    <source>
        <strain evidence="8">cv. St1</strain>
    </source>
</reference>
<dbReference type="FunFam" id="1.10.10.10:FF:000213">
    <property type="entry name" value="Coniferyl alcohol 9-O-methyltransferase"/>
    <property type="match status" value="1"/>
</dbReference>
<keyword evidence="2" id="KW-0808">Transferase</keyword>
<dbReference type="STRING" id="3775.A0A1Q3AWS7"/>
<dbReference type="GO" id="GO:0008171">
    <property type="term" value="F:O-methyltransferase activity"/>
    <property type="evidence" value="ECO:0007669"/>
    <property type="project" value="InterPro"/>
</dbReference>
<keyword evidence="1" id="KW-0489">Methyltransferase</keyword>
<dbReference type="OrthoDB" id="2410195at2759"/>
<dbReference type="FunFam" id="3.40.50.150:FF:000057">
    <property type="entry name" value="O-methyltransferase ZRP4"/>
    <property type="match status" value="1"/>
</dbReference>
<dbReference type="Gene3D" id="1.10.10.10">
    <property type="entry name" value="Winged helix-like DNA-binding domain superfamily/Winged helix DNA-binding domain"/>
    <property type="match status" value="1"/>
</dbReference>
<evidence type="ECO:0000256" key="4">
    <source>
        <dbReference type="PIRSR" id="PIRSR005739-1"/>
    </source>
</evidence>
<organism evidence="7 8">
    <name type="scientific">Cephalotus follicularis</name>
    <name type="common">Albany pitcher plant</name>
    <dbReference type="NCBI Taxonomy" id="3775"/>
    <lineage>
        <taxon>Eukaryota</taxon>
        <taxon>Viridiplantae</taxon>
        <taxon>Streptophyta</taxon>
        <taxon>Embryophyta</taxon>
        <taxon>Tracheophyta</taxon>
        <taxon>Spermatophyta</taxon>
        <taxon>Magnoliopsida</taxon>
        <taxon>eudicotyledons</taxon>
        <taxon>Gunneridae</taxon>
        <taxon>Pentapetalae</taxon>
        <taxon>rosids</taxon>
        <taxon>fabids</taxon>
        <taxon>Oxalidales</taxon>
        <taxon>Cephalotaceae</taxon>
        <taxon>Cephalotus</taxon>
    </lineage>
</organism>
<comment type="caution">
    <text evidence="7">The sequence shown here is derived from an EMBL/GenBank/DDBJ whole genome shotgun (WGS) entry which is preliminary data.</text>
</comment>
<dbReference type="AlphaFoldDB" id="A0A1Q3AWS7"/>
<dbReference type="InterPro" id="IPR016461">
    <property type="entry name" value="COMT-like"/>
</dbReference>
<dbReference type="SUPFAM" id="SSF46785">
    <property type="entry name" value="Winged helix' DNA-binding domain"/>
    <property type="match status" value="1"/>
</dbReference>
<dbReference type="InterPro" id="IPR001077">
    <property type="entry name" value="COMT_C"/>
</dbReference>
<keyword evidence="3" id="KW-0949">S-adenosyl-L-methionine</keyword>
<dbReference type="Pfam" id="PF08100">
    <property type="entry name" value="Dimerisation"/>
    <property type="match status" value="1"/>
</dbReference>
<dbReference type="CDD" id="cd02440">
    <property type="entry name" value="AdoMet_MTases"/>
    <property type="match status" value="1"/>
</dbReference>
<gene>
    <name evidence="7" type="ORF">CFOL_v3_03691</name>
</gene>
<feature type="domain" description="O-methyltransferase dimerisation" evidence="6">
    <location>
        <begin position="21"/>
        <end position="112"/>
    </location>
</feature>
<evidence type="ECO:0000256" key="1">
    <source>
        <dbReference type="ARBA" id="ARBA00022603"/>
    </source>
</evidence>
<protein>
    <submittedName>
        <fullName evidence="7">Methyltransf_2 domain-containing protein/Dimerisation domain-containing protein</fullName>
    </submittedName>
</protein>